<evidence type="ECO:0000256" key="1">
    <source>
        <dbReference type="SAM" id="Phobius"/>
    </source>
</evidence>
<keyword evidence="1" id="KW-1133">Transmembrane helix</keyword>
<name>A0A1H9IVI6_9BACI</name>
<keyword evidence="1" id="KW-0812">Transmembrane</keyword>
<evidence type="ECO:0000313" key="2">
    <source>
        <dbReference type="EMBL" id="SEQ78518.1"/>
    </source>
</evidence>
<evidence type="ECO:0008006" key="4">
    <source>
        <dbReference type="Google" id="ProtNLM"/>
    </source>
</evidence>
<dbReference type="STRING" id="571933.SAMN05216362_12714"/>
<feature type="transmembrane region" description="Helical" evidence="1">
    <location>
        <begin position="5"/>
        <end position="24"/>
    </location>
</feature>
<keyword evidence="1" id="KW-0472">Membrane</keyword>
<sequence>MELKLVDYIILMSVVVLLIVDHFIDGVPHNVVAWVFAGIIVYSLNYKKYKEESLEVIRNWQIISTVIISAMVLIFTIVGTVDEPGVSLTSGIFWFALLLSIFEIVYQSRQIKKGTDDR</sequence>
<proteinExistence type="predicted"/>
<gene>
    <name evidence="2" type="ORF">SAMN05216362_12714</name>
</gene>
<keyword evidence="3" id="KW-1185">Reference proteome</keyword>
<accession>A0A1H9IVI6</accession>
<dbReference type="EMBL" id="FOES01000027">
    <property type="protein sequence ID" value="SEQ78518.1"/>
    <property type="molecule type" value="Genomic_DNA"/>
</dbReference>
<reference evidence="2 3" key="1">
    <citation type="submission" date="2016-10" db="EMBL/GenBank/DDBJ databases">
        <authorList>
            <person name="de Groot N.N."/>
        </authorList>
    </citation>
    <scope>NUCLEOTIDE SEQUENCE [LARGE SCALE GENOMIC DNA]</scope>
    <source>
        <strain evidence="2 3">DSM 21633</strain>
    </source>
</reference>
<organism evidence="2 3">
    <name type="scientific">Piscibacillus halophilus</name>
    <dbReference type="NCBI Taxonomy" id="571933"/>
    <lineage>
        <taxon>Bacteria</taxon>
        <taxon>Bacillati</taxon>
        <taxon>Bacillota</taxon>
        <taxon>Bacilli</taxon>
        <taxon>Bacillales</taxon>
        <taxon>Bacillaceae</taxon>
        <taxon>Piscibacillus</taxon>
    </lineage>
</organism>
<evidence type="ECO:0000313" key="3">
    <source>
        <dbReference type="Proteomes" id="UP000199427"/>
    </source>
</evidence>
<dbReference type="Proteomes" id="UP000199427">
    <property type="component" value="Unassembled WGS sequence"/>
</dbReference>
<feature type="transmembrane region" description="Helical" evidence="1">
    <location>
        <begin position="30"/>
        <end position="47"/>
    </location>
</feature>
<dbReference type="RefSeq" id="WP_091774291.1">
    <property type="nucleotide sequence ID" value="NZ_CAESCL010000090.1"/>
</dbReference>
<protein>
    <recommendedName>
        <fullName evidence="4">YoqO-like protein</fullName>
    </recommendedName>
</protein>
<feature type="transmembrane region" description="Helical" evidence="1">
    <location>
        <begin position="59"/>
        <end position="79"/>
    </location>
</feature>
<feature type="transmembrane region" description="Helical" evidence="1">
    <location>
        <begin position="85"/>
        <end position="106"/>
    </location>
</feature>
<dbReference type="OrthoDB" id="2970082at2"/>
<dbReference type="AlphaFoldDB" id="A0A1H9IVI6"/>